<dbReference type="PANTHER" id="PTHR10584:SF166">
    <property type="entry name" value="RIBOKINASE"/>
    <property type="match status" value="1"/>
</dbReference>
<evidence type="ECO:0000256" key="2">
    <source>
        <dbReference type="ARBA" id="ARBA00022777"/>
    </source>
</evidence>
<keyword evidence="5" id="KW-1185">Reference proteome</keyword>
<evidence type="ECO:0000256" key="1">
    <source>
        <dbReference type="ARBA" id="ARBA00022679"/>
    </source>
</evidence>
<dbReference type="InterPro" id="IPR029056">
    <property type="entry name" value="Ribokinase-like"/>
</dbReference>
<evidence type="ECO:0000313" key="5">
    <source>
        <dbReference type="Proteomes" id="UP000298347"/>
    </source>
</evidence>
<dbReference type="Proteomes" id="UP000298347">
    <property type="component" value="Unassembled WGS sequence"/>
</dbReference>
<keyword evidence="2 4" id="KW-0418">Kinase</keyword>
<dbReference type="OrthoDB" id="9813569at2"/>
<proteinExistence type="predicted"/>
<accession>A0A4Z0GPN9</accession>
<protein>
    <submittedName>
        <fullName evidence="4">Carbohydrate kinase family protein</fullName>
    </submittedName>
</protein>
<dbReference type="Pfam" id="PF00294">
    <property type="entry name" value="PfkB"/>
    <property type="match status" value="1"/>
</dbReference>
<comment type="caution">
    <text evidence="4">The sequence shown here is derived from an EMBL/GenBank/DDBJ whole genome shotgun (WGS) entry which is preliminary data.</text>
</comment>
<dbReference type="InterPro" id="IPR011611">
    <property type="entry name" value="PfkB_dom"/>
</dbReference>
<feature type="domain" description="Carbohydrate kinase PfkB" evidence="3">
    <location>
        <begin position="3"/>
        <end position="294"/>
    </location>
</feature>
<name>A0A4Z0GPN9_9BACL</name>
<dbReference type="GO" id="GO:0016301">
    <property type="term" value="F:kinase activity"/>
    <property type="evidence" value="ECO:0007669"/>
    <property type="project" value="UniProtKB-KW"/>
</dbReference>
<dbReference type="AlphaFoldDB" id="A0A4Z0GPN9"/>
<dbReference type="Gene3D" id="3.40.1190.20">
    <property type="match status" value="1"/>
</dbReference>
<dbReference type="SUPFAM" id="SSF53613">
    <property type="entry name" value="Ribokinase-like"/>
    <property type="match status" value="1"/>
</dbReference>
<gene>
    <name evidence="4" type="ORF">E4665_08785</name>
</gene>
<keyword evidence="1" id="KW-0808">Transferase</keyword>
<dbReference type="RefSeq" id="WP_135348417.1">
    <property type="nucleotide sequence ID" value="NZ_SRJD01000008.1"/>
</dbReference>
<dbReference type="PANTHER" id="PTHR10584">
    <property type="entry name" value="SUGAR KINASE"/>
    <property type="match status" value="1"/>
</dbReference>
<evidence type="ECO:0000259" key="3">
    <source>
        <dbReference type="Pfam" id="PF00294"/>
    </source>
</evidence>
<evidence type="ECO:0000313" key="4">
    <source>
        <dbReference type="EMBL" id="TGA98329.1"/>
    </source>
</evidence>
<reference evidence="4 5" key="1">
    <citation type="journal article" date="2015" name="Int. J. Syst. Evol. Microbiol.">
        <title>Sporolactobacillus shoreae sp. nov. and Sporolactobacillus spathodeae sp. nov., two spore-forming lactic acid bacteria isolated from tree barks in Thailand.</title>
        <authorList>
            <person name="Thamacharoensuk T."/>
            <person name="Kitahara M."/>
            <person name="Ohkuma M."/>
            <person name="Thongchul N."/>
            <person name="Tanasupawat S."/>
        </authorList>
    </citation>
    <scope>NUCLEOTIDE SEQUENCE [LARGE SCALE GENOMIC DNA]</scope>
    <source>
        <strain evidence="4 5">BK92</strain>
    </source>
</reference>
<organism evidence="4 5">
    <name type="scientific">Sporolactobacillus shoreae</name>
    <dbReference type="NCBI Taxonomy" id="1465501"/>
    <lineage>
        <taxon>Bacteria</taxon>
        <taxon>Bacillati</taxon>
        <taxon>Bacillota</taxon>
        <taxon>Bacilli</taxon>
        <taxon>Bacillales</taxon>
        <taxon>Sporolactobacillaceae</taxon>
        <taxon>Sporolactobacillus</taxon>
    </lineage>
</organism>
<dbReference type="EMBL" id="SRJD01000008">
    <property type="protein sequence ID" value="TGA98329.1"/>
    <property type="molecule type" value="Genomic_DNA"/>
</dbReference>
<sequence length="312" mass="34393">MDSVGIVGNFNLDVVISSVDHLPDWDEEVMADSYERRVAGTAGYMGMALNALKVPSVIISSIGDDGNGKYLIDQLNSHEISTNGLVSIPNSMTPTSFVIVNELGDRGIVSVTGAHNKFSMEIYQTKKELLNSCREIVICGNYLLPGFSVFDAVKVAKEQKANGKLIYFDPSWDPNGWKEVTRQGTLNLLKYIDVFLLNETELYHLTQLNNLNASLKYLGKFCNEIIVKLGEKGSAALVNEKIFTVPAFKVSAIDTIGAGDIFDMGYLYAARKKMSVNQRLEFAGKMASLVISQKTRESYPGIKQIKSLSDHN</sequence>